<dbReference type="KEGG" id="ssub:CP968_32020"/>
<keyword evidence="3" id="KW-1185">Reference proteome</keyword>
<organism evidence="2 3">
    <name type="scientific">Streptomyces subrutilus</name>
    <dbReference type="NCBI Taxonomy" id="36818"/>
    <lineage>
        <taxon>Bacteria</taxon>
        <taxon>Bacillati</taxon>
        <taxon>Actinomycetota</taxon>
        <taxon>Actinomycetes</taxon>
        <taxon>Kitasatosporales</taxon>
        <taxon>Streptomycetaceae</taxon>
        <taxon>Streptomyces</taxon>
    </lineage>
</organism>
<gene>
    <name evidence="2" type="ORF">CP968_32020</name>
    <name evidence="1" type="ORF">GCM10010371_67360</name>
</gene>
<dbReference type="AlphaFoldDB" id="A0A5P2UXS5"/>
<protein>
    <submittedName>
        <fullName evidence="2">Uncharacterized protein</fullName>
    </submittedName>
</protein>
<evidence type="ECO:0000313" key="2">
    <source>
        <dbReference type="EMBL" id="QEU82284.1"/>
    </source>
</evidence>
<reference evidence="1" key="3">
    <citation type="submission" date="2020-09" db="EMBL/GenBank/DDBJ databases">
        <authorList>
            <person name="Sun Q."/>
            <person name="Ohkuma M."/>
        </authorList>
    </citation>
    <scope>NUCLEOTIDE SEQUENCE</scope>
    <source>
        <strain evidence="1">JCM 4834</strain>
    </source>
</reference>
<dbReference type="Proteomes" id="UP000634660">
    <property type="component" value="Unassembled WGS sequence"/>
</dbReference>
<accession>A0A5P2UXS5</accession>
<dbReference type="Proteomes" id="UP000326831">
    <property type="component" value="Chromosome"/>
</dbReference>
<name>A0A5P2UXS5_9ACTN</name>
<dbReference type="EMBL" id="CP023701">
    <property type="protein sequence ID" value="QEU82284.1"/>
    <property type="molecule type" value="Genomic_DNA"/>
</dbReference>
<evidence type="ECO:0000313" key="1">
    <source>
        <dbReference type="EMBL" id="GGZ98152.1"/>
    </source>
</evidence>
<reference evidence="1" key="1">
    <citation type="journal article" date="2014" name="Int. J. Syst. Evol. Microbiol.">
        <title>Complete genome sequence of Corynebacterium casei LMG S-19264T (=DSM 44701T), isolated from a smear-ripened cheese.</title>
        <authorList>
            <consortium name="US DOE Joint Genome Institute (JGI-PGF)"/>
            <person name="Walter F."/>
            <person name="Albersmeier A."/>
            <person name="Kalinowski J."/>
            <person name="Ruckert C."/>
        </authorList>
    </citation>
    <scope>NUCLEOTIDE SEQUENCE</scope>
    <source>
        <strain evidence="1">JCM 4834</strain>
    </source>
</reference>
<dbReference type="OrthoDB" id="4214274at2"/>
<proteinExistence type="predicted"/>
<reference evidence="2 3" key="2">
    <citation type="submission" date="2017-09" db="EMBL/GenBank/DDBJ databases">
        <authorList>
            <person name="Lee N."/>
            <person name="Cho B.-K."/>
        </authorList>
    </citation>
    <scope>NUCLEOTIDE SEQUENCE [LARGE SCALE GENOMIC DNA]</scope>
    <source>
        <strain evidence="2 3">ATCC 27467</strain>
    </source>
</reference>
<sequence>MSWTEADVHELLLLLGAAARWTDHVTVSRDGTEPPCLPHLVWHEADVLFGALEPASVQAWLTGADLNATAESCKSGVKVTLGDIAAGEYIARCLSARADSARACVTRLGKALRPRRVRAQLSGSPAGKVTVTIWELAGSPEAANLAAALGADGLVEGLNLYLTDGQDIFEDRMRWLLTGVVGAGVYVEVKQGCDHDPSRLTIELTEDQADALTARLT</sequence>
<dbReference type="EMBL" id="BMVX01000047">
    <property type="protein sequence ID" value="GGZ98152.1"/>
    <property type="molecule type" value="Genomic_DNA"/>
</dbReference>
<evidence type="ECO:0000313" key="3">
    <source>
        <dbReference type="Proteomes" id="UP000326831"/>
    </source>
</evidence>
<dbReference type="RefSeq" id="WP_150521297.1">
    <property type="nucleotide sequence ID" value="NZ_BMVX01000047.1"/>
</dbReference>